<evidence type="ECO:0000256" key="9">
    <source>
        <dbReference type="ARBA" id="ARBA00039103"/>
    </source>
</evidence>
<keyword evidence="6" id="KW-0067">ATP-binding</keyword>
<proteinExistence type="inferred from homology"/>
<dbReference type="PROSITE" id="PS50846">
    <property type="entry name" value="HMA_2"/>
    <property type="match status" value="1"/>
</dbReference>
<dbReference type="PANTHER" id="PTHR48085:SF5">
    <property type="entry name" value="CADMIUM_ZINC-TRANSPORTING ATPASE HMA4-RELATED"/>
    <property type="match status" value="1"/>
</dbReference>
<dbReference type="InterPro" id="IPR051014">
    <property type="entry name" value="Cation_Transport_ATPase_IB"/>
</dbReference>
<feature type="domain" description="HMA" evidence="12">
    <location>
        <begin position="14"/>
        <end position="80"/>
    </location>
</feature>
<dbReference type="Pfam" id="PF00122">
    <property type="entry name" value="E1-E2_ATPase"/>
    <property type="match status" value="1"/>
</dbReference>
<dbReference type="CDD" id="cd00371">
    <property type="entry name" value="HMA"/>
    <property type="match status" value="1"/>
</dbReference>
<dbReference type="Gene3D" id="3.40.1110.10">
    <property type="entry name" value="Calcium-transporting ATPase, cytoplasmic domain N"/>
    <property type="match status" value="1"/>
</dbReference>
<evidence type="ECO:0000256" key="7">
    <source>
        <dbReference type="ARBA" id="ARBA00022989"/>
    </source>
</evidence>
<keyword evidence="4 11" id="KW-0812">Transmembrane</keyword>
<dbReference type="InterPro" id="IPR008250">
    <property type="entry name" value="ATPase_P-typ_transduc_dom_A_sf"/>
</dbReference>
<dbReference type="InterPro" id="IPR059000">
    <property type="entry name" value="ATPase_P-type_domA"/>
</dbReference>
<evidence type="ECO:0000256" key="5">
    <source>
        <dbReference type="ARBA" id="ARBA00022741"/>
    </source>
</evidence>
<dbReference type="EC" id="7.2.2.21" evidence="9"/>
<dbReference type="InterPro" id="IPR023298">
    <property type="entry name" value="ATPase_P-typ_TM_dom_sf"/>
</dbReference>
<name>A0AAV5CGL7_ELECO</name>
<dbReference type="SUPFAM" id="SSF56784">
    <property type="entry name" value="HAD-like"/>
    <property type="match status" value="1"/>
</dbReference>
<keyword evidence="3" id="KW-0104">Cadmium</keyword>
<dbReference type="InterPro" id="IPR006121">
    <property type="entry name" value="HMA_dom"/>
</dbReference>
<dbReference type="PANTHER" id="PTHR48085">
    <property type="entry name" value="CADMIUM/ZINC-TRANSPORTING ATPASE HMA2-RELATED"/>
    <property type="match status" value="1"/>
</dbReference>
<sequence>MGDAAAAAAPAKYQKSYFDVLGICCTTEVPVIEKLLSPLPGVHKVSVIVPSRTVIVVHDADAISPAQIVKVLNQAKFEAAVRAYGTGTGKITNKWPSPYVMICGVFLVVSLFEHFWHPLKWFALVAAAAGLPPIILKSIAAARRLSLDINILMLIAVSGAIAMGDYSEAGFIVFLFSTAEWLNTRASRKATDGMSSLLSMTPQKAVLAETGEEVAAQDVKVDTVIAVKAGDVIPIDGVVVDGRGEVDESTLTGESFPVAKQPESQVWAGTLNIDGYIAVRTTAMADNSAVAKMARLVEEAQNSRSSTQRLIDTCAKYYTPAIVVMALAVAVIPVIVRAHHDAGSNWPLSFSVSSIESRSSHPMAPVLVDYAQSNSVEPKSENVTAFEMYPGEGIYGEIDGEVPDAKDMKGVTIGYIACKKELIGIFTLSDSCRIGSAEAIRELRSLGIKSVMLTGDSAAAAANAQNQLGNALEEVHSELRPADKVRIVDELKARYGPTLMIGDGINDAPALAKADVGVSMGVSGSAVAMETSHITLMSNDIRRIPKAVHLARRTHRTIIVNIIFSVITKLAIVGLALAGHPHIWAAVLADVGTCLLVIMYSMLLLRDKGGRKAKKCCASSHHGSHITKHCVSRHCSDGPCKSTGGCKESSAGKHGCHDHDHSHKHCKEPSRQQLTEKHGCHDHGHSHSHCKEPNNLLLTDNHVSHDHGHNHNHNHCQEPNIPRFTDKSECHDHEHSHCKESDTSHSISEGACHAHEHGQCEEHKHSHFSGEHEHSHCKEQVISCSSGDHVCHDHDLEPEHHCHAEHTADTYHCHDHDHDHAEIEETDKDCQAELQHHHSHCCHEPHAEHNSAADSVQQHSISIDATTEIQDQHSHCGHFNEQHKDEGCETHLKAKDCAPSQANGIGKNCCNVTMNKGCGSKSEDICSSLRQVVCARETSRCCRSYVKCHRSSSCCSHSILKLPEIIVE</sequence>
<evidence type="ECO:0000256" key="11">
    <source>
        <dbReference type="SAM" id="Phobius"/>
    </source>
</evidence>
<dbReference type="SUPFAM" id="SSF55008">
    <property type="entry name" value="HMA, heavy metal-associated domain"/>
    <property type="match status" value="1"/>
</dbReference>
<dbReference type="FunFam" id="3.30.70.100:FF:000022">
    <property type="entry name" value="Putative cadmium/zinc-transporting ATPase 3"/>
    <property type="match status" value="1"/>
</dbReference>
<dbReference type="Pfam" id="PF00702">
    <property type="entry name" value="Hydrolase"/>
    <property type="match status" value="1"/>
</dbReference>
<reference evidence="13" key="1">
    <citation type="journal article" date="2018" name="DNA Res.">
        <title>Multiple hybrid de novo genome assembly of finger millet, an orphan allotetraploid crop.</title>
        <authorList>
            <person name="Hatakeyama M."/>
            <person name="Aluri S."/>
            <person name="Balachadran M.T."/>
            <person name="Sivarajan S.R."/>
            <person name="Patrignani A."/>
            <person name="Gruter S."/>
            <person name="Poveda L."/>
            <person name="Shimizu-Inatsugi R."/>
            <person name="Baeten J."/>
            <person name="Francoijs K.J."/>
            <person name="Nataraja K.N."/>
            <person name="Reddy Y.A.N."/>
            <person name="Phadnis S."/>
            <person name="Ravikumar R.L."/>
            <person name="Schlapbach R."/>
            <person name="Sreeman S.M."/>
            <person name="Shimizu K.K."/>
        </authorList>
    </citation>
    <scope>NUCLEOTIDE SEQUENCE</scope>
</reference>
<gene>
    <name evidence="13" type="primary">ga14470</name>
    <name evidence="13" type="ORF">PR202_ga14470</name>
</gene>
<feature type="transmembrane region" description="Helical" evidence="11">
    <location>
        <begin position="583"/>
        <end position="605"/>
    </location>
</feature>
<dbReference type="InterPro" id="IPR036412">
    <property type="entry name" value="HAD-like_sf"/>
</dbReference>
<dbReference type="GO" id="GO:0016887">
    <property type="term" value="F:ATP hydrolysis activity"/>
    <property type="evidence" value="ECO:0007669"/>
    <property type="project" value="InterPro"/>
</dbReference>
<dbReference type="EMBL" id="BQKI01000007">
    <property type="protein sequence ID" value="GJM97537.1"/>
    <property type="molecule type" value="Genomic_DNA"/>
</dbReference>
<dbReference type="InterPro" id="IPR001757">
    <property type="entry name" value="P_typ_ATPase"/>
</dbReference>
<dbReference type="GO" id="GO:0005524">
    <property type="term" value="F:ATP binding"/>
    <property type="evidence" value="ECO:0007669"/>
    <property type="project" value="UniProtKB-KW"/>
</dbReference>
<comment type="catalytic activity">
    <reaction evidence="10">
        <text>Cd(2+)(in) + ATP + H2O = Cd(2+)(out) + ADP + phosphate + H(+)</text>
        <dbReference type="Rhea" id="RHEA:12132"/>
        <dbReference type="ChEBI" id="CHEBI:15377"/>
        <dbReference type="ChEBI" id="CHEBI:15378"/>
        <dbReference type="ChEBI" id="CHEBI:30616"/>
        <dbReference type="ChEBI" id="CHEBI:43474"/>
        <dbReference type="ChEBI" id="CHEBI:48775"/>
        <dbReference type="ChEBI" id="CHEBI:456216"/>
        <dbReference type="EC" id="7.2.2.21"/>
    </reaction>
</comment>
<feature type="transmembrane region" description="Helical" evidence="11">
    <location>
        <begin position="152"/>
        <end position="176"/>
    </location>
</feature>
<comment type="similarity">
    <text evidence="2">Belongs to the cation transport ATPase (P-type) (TC 3.A.3) family. Type IB subfamily.</text>
</comment>
<dbReference type="GO" id="GO:0008551">
    <property type="term" value="F:P-type cadmium transporter activity"/>
    <property type="evidence" value="ECO:0007669"/>
    <property type="project" value="UniProtKB-EC"/>
</dbReference>
<evidence type="ECO:0000256" key="8">
    <source>
        <dbReference type="ARBA" id="ARBA00023136"/>
    </source>
</evidence>
<dbReference type="Gene3D" id="3.30.70.100">
    <property type="match status" value="1"/>
</dbReference>
<dbReference type="Gene3D" id="2.70.150.10">
    <property type="entry name" value="Calcium-transporting ATPase, cytoplasmic transduction domain A"/>
    <property type="match status" value="1"/>
</dbReference>
<dbReference type="Pfam" id="PF00403">
    <property type="entry name" value="HMA"/>
    <property type="match status" value="1"/>
</dbReference>
<evidence type="ECO:0000256" key="10">
    <source>
        <dbReference type="ARBA" id="ARBA00049338"/>
    </source>
</evidence>
<evidence type="ECO:0000256" key="3">
    <source>
        <dbReference type="ARBA" id="ARBA00022539"/>
    </source>
</evidence>
<evidence type="ECO:0000256" key="6">
    <source>
        <dbReference type="ARBA" id="ARBA00022840"/>
    </source>
</evidence>
<evidence type="ECO:0000313" key="14">
    <source>
        <dbReference type="Proteomes" id="UP001054889"/>
    </source>
</evidence>
<comment type="caution">
    <text evidence="13">The sequence shown here is derived from an EMBL/GenBank/DDBJ whole genome shotgun (WGS) entry which is preliminary data.</text>
</comment>
<feature type="transmembrane region" description="Helical" evidence="11">
    <location>
        <begin position="99"/>
        <end position="116"/>
    </location>
</feature>
<dbReference type="GO" id="GO:0016020">
    <property type="term" value="C:membrane"/>
    <property type="evidence" value="ECO:0007669"/>
    <property type="project" value="UniProtKB-SubCell"/>
</dbReference>
<dbReference type="SUPFAM" id="SSF81665">
    <property type="entry name" value="Calcium ATPase, transmembrane domain M"/>
    <property type="match status" value="1"/>
</dbReference>
<organism evidence="13 14">
    <name type="scientific">Eleusine coracana subsp. coracana</name>
    <dbReference type="NCBI Taxonomy" id="191504"/>
    <lineage>
        <taxon>Eukaryota</taxon>
        <taxon>Viridiplantae</taxon>
        <taxon>Streptophyta</taxon>
        <taxon>Embryophyta</taxon>
        <taxon>Tracheophyta</taxon>
        <taxon>Spermatophyta</taxon>
        <taxon>Magnoliopsida</taxon>
        <taxon>Liliopsida</taxon>
        <taxon>Poales</taxon>
        <taxon>Poaceae</taxon>
        <taxon>PACMAD clade</taxon>
        <taxon>Chloridoideae</taxon>
        <taxon>Cynodonteae</taxon>
        <taxon>Eleusininae</taxon>
        <taxon>Eleusine</taxon>
    </lineage>
</organism>
<dbReference type="PROSITE" id="PS01229">
    <property type="entry name" value="COF_2"/>
    <property type="match status" value="1"/>
</dbReference>
<dbReference type="FunFam" id="2.70.150.10:FF:000002">
    <property type="entry name" value="Copper-transporting ATPase 1, putative"/>
    <property type="match status" value="1"/>
</dbReference>
<dbReference type="SUPFAM" id="SSF81653">
    <property type="entry name" value="Calcium ATPase, transduction domain A"/>
    <property type="match status" value="1"/>
</dbReference>
<evidence type="ECO:0000256" key="2">
    <source>
        <dbReference type="ARBA" id="ARBA00006024"/>
    </source>
</evidence>
<evidence type="ECO:0000256" key="4">
    <source>
        <dbReference type="ARBA" id="ARBA00022692"/>
    </source>
</evidence>
<evidence type="ECO:0000259" key="12">
    <source>
        <dbReference type="PROSITE" id="PS50846"/>
    </source>
</evidence>
<dbReference type="Gene3D" id="3.40.50.1000">
    <property type="entry name" value="HAD superfamily/HAD-like"/>
    <property type="match status" value="1"/>
</dbReference>
<feature type="transmembrane region" description="Helical" evidence="11">
    <location>
        <begin position="122"/>
        <end position="140"/>
    </location>
</feature>
<accession>A0AAV5CGL7</accession>
<keyword evidence="8 11" id="KW-0472">Membrane</keyword>
<protein>
    <recommendedName>
        <fullName evidence="9">Cd(2+)-exporting ATPase</fullName>
        <ecNumber evidence="9">7.2.2.21</ecNumber>
    </recommendedName>
</protein>
<dbReference type="Proteomes" id="UP001054889">
    <property type="component" value="Unassembled WGS sequence"/>
</dbReference>
<dbReference type="AlphaFoldDB" id="A0AAV5CGL7"/>
<feature type="transmembrane region" description="Helical" evidence="11">
    <location>
        <begin position="317"/>
        <end position="336"/>
    </location>
</feature>
<dbReference type="InterPro" id="IPR023299">
    <property type="entry name" value="ATPase_P-typ_cyto_dom_N"/>
</dbReference>
<keyword evidence="7 11" id="KW-1133">Transmembrane helix</keyword>
<keyword evidence="14" id="KW-1185">Reference proteome</keyword>
<dbReference type="NCBIfam" id="TIGR01494">
    <property type="entry name" value="ATPase_P-type"/>
    <property type="match status" value="2"/>
</dbReference>
<feature type="transmembrane region" description="Helical" evidence="11">
    <location>
        <begin position="558"/>
        <end position="577"/>
    </location>
</feature>
<dbReference type="InterPro" id="IPR023214">
    <property type="entry name" value="HAD_sf"/>
</dbReference>
<evidence type="ECO:0000313" key="13">
    <source>
        <dbReference type="EMBL" id="GJM97537.1"/>
    </source>
</evidence>
<dbReference type="InterPro" id="IPR036163">
    <property type="entry name" value="HMA_dom_sf"/>
</dbReference>
<comment type="subcellular location">
    <subcellularLocation>
        <location evidence="1">Membrane</location>
        <topology evidence="1">Multi-pass membrane protein</topology>
    </subcellularLocation>
</comment>
<keyword evidence="5" id="KW-0547">Nucleotide-binding</keyword>
<evidence type="ECO:0000256" key="1">
    <source>
        <dbReference type="ARBA" id="ARBA00004141"/>
    </source>
</evidence>
<reference evidence="13" key="2">
    <citation type="submission" date="2021-12" db="EMBL/GenBank/DDBJ databases">
        <title>Resequencing data analysis of finger millet.</title>
        <authorList>
            <person name="Hatakeyama M."/>
            <person name="Aluri S."/>
            <person name="Balachadran M.T."/>
            <person name="Sivarajan S.R."/>
            <person name="Poveda L."/>
            <person name="Shimizu-Inatsugi R."/>
            <person name="Schlapbach R."/>
            <person name="Sreeman S.M."/>
            <person name="Shimizu K.K."/>
        </authorList>
    </citation>
    <scope>NUCLEOTIDE SEQUENCE</scope>
</reference>
<dbReference type="GO" id="GO:0046872">
    <property type="term" value="F:metal ion binding"/>
    <property type="evidence" value="ECO:0007669"/>
    <property type="project" value="InterPro"/>
</dbReference>